<keyword evidence="5" id="KW-0175">Coiled coil</keyword>
<feature type="compositionally biased region" description="Basic residues" evidence="7">
    <location>
        <begin position="759"/>
        <end position="771"/>
    </location>
</feature>
<evidence type="ECO:0000256" key="3">
    <source>
        <dbReference type="ARBA" id="ARBA00008318"/>
    </source>
</evidence>
<dbReference type="GO" id="GO:0005634">
    <property type="term" value="C:nucleus"/>
    <property type="evidence" value="ECO:0007669"/>
    <property type="project" value="UniProtKB-SubCell"/>
</dbReference>
<dbReference type="InterPro" id="IPR008532">
    <property type="entry name" value="NFACT_RNA-bd"/>
</dbReference>
<dbReference type="Proteomes" id="UP001174909">
    <property type="component" value="Unassembled WGS sequence"/>
</dbReference>
<dbReference type="GO" id="GO:0043023">
    <property type="term" value="F:ribosomal large subunit binding"/>
    <property type="evidence" value="ECO:0007669"/>
    <property type="project" value="TreeGrafter"/>
</dbReference>
<dbReference type="GO" id="GO:0005737">
    <property type="term" value="C:cytoplasm"/>
    <property type="evidence" value="ECO:0007669"/>
    <property type="project" value="UniProtKB-SubCell"/>
</dbReference>
<feature type="domain" description="NFACT protein C-terminal" evidence="9">
    <location>
        <begin position="1063"/>
        <end position="1167"/>
    </location>
</feature>
<feature type="compositionally biased region" description="Low complexity" evidence="7">
    <location>
        <begin position="668"/>
        <end position="681"/>
    </location>
</feature>
<accession>A0AA35W0E5</accession>
<dbReference type="GO" id="GO:0072344">
    <property type="term" value="P:rescue of stalled ribosome"/>
    <property type="evidence" value="ECO:0007669"/>
    <property type="project" value="TreeGrafter"/>
</dbReference>
<evidence type="ECO:0000259" key="9">
    <source>
        <dbReference type="Pfam" id="PF11923"/>
    </source>
</evidence>
<dbReference type="Pfam" id="PF05670">
    <property type="entry name" value="NFACT-R_1"/>
    <property type="match status" value="1"/>
</dbReference>
<dbReference type="FunFam" id="2.30.310.10:FF:000001">
    <property type="entry name" value="Nuclear export mediator factor Nemf"/>
    <property type="match status" value="1"/>
</dbReference>
<sequence>MKERFTTIDVFSVLQDLRESLIGMRVANVYDVDHKTYLIKLAKPDVKKVLLFESGCRIHTTEFEWPKSMQPSGFSMKLRKHLRTRRLVAISQLGVDRVLDLQFGSEQAAYHLIIELYDRGNVILTDCDYLILSLLRTRTDADADVRFAVRETFSQDTVKREQPLPSRQQLEQALSAAKKGEQLKHVLNPHFVYGAALLSHCLLGAGIKDTAKIGSGFYLETDIEKVMAAVEEADQLFRNLRDCQSKGIVIQRREDRPQVAGQQPGGAEEEGEPLMTNVEFHPMLFRQHATCPYKEFPTLSKAVDEFFSARTSQKQDIKALNVQKTAVKKLENVKRDHMKRIDELQKKQEQDRYKAQLIEYNIDLVERASTVIRSAVANAMDWGDVELLVRDAQARGDPVALAIHSLKLASNEVTLLLREPTGEVEEEEGEVEVGEVKSKKKKQLKGTKIDIDLGMSAFSNARRYYEHKKSAFKKEQKTIAASEKALKSAEKKTKQTLKDASTIAKIKKARKIHWFEKFYWFISSENFLVIGGRDQQQNEQVVKRYLTEGDLYVHADLRGAPSVIIKNTGGGPVPPRTLTEAGSMAVCYSSAWEARIVTSAWWVHSHQVSKTAPSGEYLTTGSFMIRGRKNFLPPCDLTMGFGFLFKVDEMCIHLHLHERQIATDDQPSLESESVSGLSQQVSEEEEVLEVEEDTADQEEEEEEEVDSVLPDTTITLSHIGGDTFELKRWVSETSTVSLESERERVQRELEETAAEEGRRHQHISAKQRRDMKRQDSQPTDRGEAPAPHPNPPPTQSKKKKQQMQTQQPPVQVKRGQKAKQKKMRDKYGDQDEEERELRMKILASGQPSKQQPQQQSQQKGGRKGQKNRNAPTNPKHKYHQKSRGKDQLSAISDVPRRKQLDPQFVSTTSVPAEGTDVVGEGGENLGPLVVVGEPDIVVEDVETVDGAAAGVEEEEEEEEEEGEDGQEESEDGKEGGAEVGGKEEKEESASEGTEKSKGKEEEKIVPVDLSSADVATAATNGATATTDDSLEREYEGNGEDSDEEEKKAILADENIHQLDDTEKDQLSILDSFTGSPVPEDIMIYAIPVCAPYTAVTSYKYAGPSLHLVVYAYRVKLVPGTNKRGKAARAALHRFIQSRDSSQREKDLLKSVKDNDLSRYIPGKVKISIPQSQGQRRTHK</sequence>
<comment type="subcellular location">
    <subcellularLocation>
        <location evidence="2">Cytoplasm</location>
    </subcellularLocation>
    <subcellularLocation>
        <location evidence="1">Nucleus</location>
    </subcellularLocation>
</comment>
<dbReference type="InterPro" id="IPR051608">
    <property type="entry name" value="RQC_Subunit_NEMF"/>
</dbReference>
<proteinExistence type="inferred from homology"/>
<feature type="compositionally biased region" description="Basic and acidic residues" evidence="7">
    <location>
        <begin position="825"/>
        <end position="839"/>
    </location>
</feature>
<feature type="compositionally biased region" description="Basic and acidic residues" evidence="7">
    <location>
        <begin position="739"/>
        <end position="758"/>
    </location>
</feature>
<feature type="compositionally biased region" description="Low complexity" evidence="7">
    <location>
        <begin position="845"/>
        <end position="859"/>
    </location>
</feature>
<evidence type="ECO:0000259" key="8">
    <source>
        <dbReference type="Pfam" id="PF05670"/>
    </source>
</evidence>
<keyword evidence="6" id="KW-0539">Nucleus</keyword>
<feature type="compositionally biased region" description="Basic and acidic residues" evidence="7">
    <location>
        <begin position="772"/>
        <end position="783"/>
    </location>
</feature>
<dbReference type="Gene3D" id="2.30.310.10">
    <property type="entry name" value="ibrinogen binding protein from staphylococcus aureus domain"/>
    <property type="match status" value="1"/>
</dbReference>
<feature type="compositionally biased region" description="Acidic residues" evidence="7">
    <location>
        <begin position="682"/>
        <end position="706"/>
    </location>
</feature>
<keyword evidence="11" id="KW-1185">Reference proteome</keyword>
<keyword evidence="4" id="KW-0963">Cytoplasm</keyword>
<dbReference type="GO" id="GO:0000049">
    <property type="term" value="F:tRNA binding"/>
    <property type="evidence" value="ECO:0007669"/>
    <property type="project" value="TreeGrafter"/>
</dbReference>
<dbReference type="InterPro" id="IPR021846">
    <property type="entry name" value="NFACT-C"/>
</dbReference>
<evidence type="ECO:0000256" key="5">
    <source>
        <dbReference type="ARBA" id="ARBA00023054"/>
    </source>
</evidence>
<dbReference type="EMBL" id="CASHTH010000454">
    <property type="protein sequence ID" value="CAI8001859.1"/>
    <property type="molecule type" value="Genomic_DNA"/>
</dbReference>
<dbReference type="GO" id="GO:1990116">
    <property type="term" value="P:ribosome-associated ubiquitin-dependent protein catabolic process"/>
    <property type="evidence" value="ECO:0007669"/>
    <property type="project" value="TreeGrafter"/>
</dbReference>
<evidence type="ECO:0000313" key="10">
    <source>
        <dbReference type="EMBL" id="CAI8001859.1"/>
    </source>
</evidence>
<feature type="compositionally biased region" description="Low complexity" evidence="7">
    <location>
        <begin position="1015"/>
        <end position="1026"/>
    </location>
</feature>
<dbReference type="PANTHER" id="PTHR15239:SF6">
    <property type="entry name" value="RIBOSOME QUALITY CONTROL COMPLEX SUBUNIT NEMF"/>
    <property type="match status" value="1"/>
</dbReference>
<evidence type="ECO:0000256" key="6">
    <source>
        <dbReference type="ARBA" id="ARBA00023242"/>
    </source>
</evidence>
<name>A0AA35W0E5_GEOBA</name>
<evidence type="ECO:0000256" key="1">
    <source>
        <dbReference type="ARBA" id="ARBA00004123"/>
    </source>
</evidence>
<evidence type="ECO:0000256" key="2">
    <source>
        <dbReference type="ARBA" id="ARBA00004496"/>
    </source>
</evidence>
<feature type="compositionally biased region" description="Low complexity" evidence="7">
    <location>
        <begin position="802"/>
        <end position="813"/>
    </location>
</feature>
<comment type="caution">
    <text evidence="10">The sequence shown here is derived from an EMBL/GenBank/DDBJ whole genome shotgun (WGS) entry which is preliminary data.</text>
</comment>
<evidence type="ECO:0000313" key="11">
    <source>
        <dbReference type="Proteomes" id="UP001174909"/>
    </source>
</evidence>
<dbReference type="GO" id="GO:1990112">
    <property type="term" value="C:RQC complex"/>
    <property type="evidence" value="ECO:0007669"/>
    <property type="project" value="TreeGrafter"/>
</dbReference>
<feature type="region of interest" description="Disordered" evidence="7">
    <location>
        <begin position="733"/>
        <end position="1046"/>
    </location>
</feature>
<protein>
    <submittedName>
        <fullName evidence="10">Nuclear export mediator factor Nemf</fullName>
    </submittedName>
</protein>
<evidence type="ECO:0000256" key="4">
    <source>
        <dbReference type="ARBA" id="ARBA00022490"/>
    </source>
</evidence>
<dbReference type="Pfam" id="PF11923">
    <property type="entry name" value="NFACT-C"/>
    <property type="match status" value="1"/>
</dbReference>
<feature type="compositionally biased region" description="Acidic residues" evidence="7">
    <location>
        <begin position="951"/>
        <end position="971"/>
    </location>
</feature>
<feature type="compositionally biased region" description="Basic and acidic residues" evidence="7">
    <location>
        <begin position="972"/>
        <end position="1005"/>
    </location>
</feature>
<dbReference type="Pfam" id="PF05833">
    <property type="entry name" value="NFACT_N"/>
    <property type="match status" value="1"/>
</dbReference>
<evidence type="ECO:0000256" key="7">
    <source>
        <dbReference type="SAM" id="MobiDB-lite"/>
    </source>
</evidence>
<feature type="region of interest" description="Disordered" evidence="7">
    <location>
        <begin position="663"/>
        <end position="716"/>
    </location>
</feature>
<gene>
    <name evidence="10" type="ORF">GBAR_LOCUS3272</name>
</gene>
<feature type="domain" description="NFACT RNA-binding" evidence="8">
    <location>
        <begin position="517"/>
        <end position="627"/>
    </location>
</feature>
<feature type="compositionally biased region" description="Basic residues" evidence="7">
    <location>
        <begin position="814"/>
        <end position="824"/>
    </location>
</feature>
<reference evidence="10" key="1">
    <citation type="submission" date="2023-03" db="EMBL/GenBank/DDBJ databases">
        <authorList>
            <person name="Steffen K."/>
            <person name="Cardenas P."/>
        </authorList>
    </citation>
    <scope>NUCLEOTIDE SEQUENCE</scope>
</reference>
<organism evidence="10 11">
    <name type="scientific">Geodia barretti</name>
    <name type="common">Barrett's horny sponge</name>
    <dbReference type="NCBI Taxonomy" id="519541"/>
    <lineage>
        <taxon>Eukaryota</taxon>
        <taxon>Metazoa</taxon>
        <taxon>Porifera</taxon>
        <taxon>Demospongiae</taxon>
        <taxon>Heteroscleromorpha</taxon>
        <taxon>Tetractinellida</taxon>
        <taxon>Astrophorina</taxon>
        <taxon>Geodiidae</taxon>
        <taxon>Geodia</taxon>
    </lineage>
</organism>
<dbReference type="PANTHER" id="PTHR15239">
    <property type="entry name" value="NUCLEAR EXPORT MEDIATOR FACTOR NEMF"/>
    <property type="match status" value="1"/>
</dbReference>
<comment type="similarity">
    <text evidence="3">Belongs to the NEMF family.</text>
</comment>
<dbReference type="AlphaFoldDB" id="A0AA35W0E5"/>